<gene>
    <name evidence="2" type="ORF">F2Q68_00031571</name>
</gene>
<dbReference type="Proteomes" id="UP000712281">
    <property type="component" value="Unassembled WGS sequence"/>
</dbReference>
<protein>
    <submittedName>
        <fullName evidence="2">Uncharacterized protein</fullName>
    </submittedName>
</protein>
<feature type="chain" id="PRO_5035885622" evidence="1">
    <location>
        <begin position="29"/>
        <end position="286"/>
    </location>
</feature>
<accession>A0A8S9GE33</accession>
<reference evidence="2" key="1">
    <citation type="submission" date="2019-12" db="EMBL/GenBank/DDBJ databases">
        <title>Genome sequencing and annotation of Brassica cretica.</title>
        <authorList>
            <person name="Studholme D.J."/>
            <person name="Sarris P.F."/>
        </authorList>
    </citation>
    <scope>NUCLEOTIDE SEQUENCE</scope>
    <source>
        <strain evidence="2">PFS-001/15</strain>
        <tissue evidence="2">Leaf</tissue>
    </source>
</reference>
<evidence type="ECO:0000313" key="3">
    <source>
        <dbReference type="Proteomes" id="UP000712281"/>
    </source>
</evidence>
<evidence type="ECO:0000256" key="1">
    <source>
        <dbReference type="SAM" id="SignalP"/>
    </source>
</evidence>
<comment type="caution">
    <text evidence="2">The sequence shown here is derived from an EMBL/GenBank/DDBJ whole genome shotgun (WGS) entry which is preliminary data.</text>
</comment>
<dbReference type="EMBL" id="QGKW02002005">
    <property type="protein sequence ID" value="KAF2542698.1"/>
    <property type="molecule type" value="Genomic_DNA"/>
</dbReference>
<keyword evidence="1" id="KW-0732">Signal</keyword>
<organism evidence="2 3">
    <name type="scientific">Brassica cretica</name>
    <name type="common">Mustard</name>
    <dbReference type="NCBI Taxonomy" id="69181"/>
    <lineage>
        <taxon>Eukaryota</taxon>
        <taxon>Viridiplantae</taxon>
        <taxon>Streptophyta</taxon>
        <taxon>Embryophyta</taxon>
        <taxon>Tracheophyta</taxon>
        <taxon>Spermatophyta</taxon>
        <taxon>Magnoliopsida</taxon>
        <taxon>eudicotyledons</taxon>
        <taxon>Gunneridae</taxon>
        <taxon>Pentapetalae</taxon>
        <taxon>rosids</taxon>
        <taxon>malvids</taxon>
        <taxon>Brassicales</taxon>
        <taxon>Brassicaceae</taxon>
        <taxon>Brassiceae</taxon>
        <taxon>Brassica</taxon>
    </lineage>
</organism>
<name>A0A8S9GE33_BRACR</name>
<proteinExistence type="predicted"/>
<feature type="signal peptide" evidence="1">
    <location>
        <begin position="1"/>
        <end position="28"/>
    </location>
</feature>
<dbReference type="AlphaFoldDB" id="A0A8S9GE33"/>
<sequence length="286" mass="32275">MYIHLRSVSLFSHQTAILLLKFEVVVNAWNYNEAARSFEEWSRRFRVRRWWISSCRSVYFRGGEGACWFVSSSLLLFFNLYGIWRGFRCGVEYLAFVESGVGVSSWVRVVLLLRGGDGGPSSARTQGCLLVVLPGSPCGVCVCVLRGSPSSVVYGRVRCASDDSLRLLVRFTFKPMRSSEAQEDRARFSSFGSRCQSGPFGVLKRSVWIVFISSRFVRRFCAAYTVRGSWCAQSSSVHGVLLRRCHEKSGIRGNEVNSNFLRSTSMVENRDCIFEDIRNRLADGVG</sequence>
<evidence type="ECO:0000313" key="2">
    <source>
        <dbReference type="EMBL" id="KAF2542698.1"/>
    </source>
</evidence>